<keyword evidence="3" id="KW-1185">Reference proteome</keyword>
<feature type="compositionally biased region" description="Polar residues" evidence="1">
    <location>
        <begin position="231"/>
        <end position="248"/>
    </location>
</feature>
<evidence type="ECO:0000313" key="2">
    <source>
        <dbReference type="EMBL" id="KXT16177.1"/>
    </source>
</evidence>
<accession>A0A139IMZ2</accession>
<organism evidence="2 3">
    <name type="scientific">Pseudocercospora musae</name>
    <dbReference type="NCBI Taxonomy" id="113226"/>
    <lineage>
        <taxon>Eukaryota</taxon>
        <taxon>Fungi</taxon>
        <taxon>Dikarya</taxon>
        <taxon>Ascomycota</taxon>
        <taxon>Pezizomycotina</taxon>
        <taxon>Dothideomycetes</taxon>
        <taxon>Dothideomycetidae</taxon>
        <taxon>Mycosphaerellales</taxon>
        <taxon>Mycosphaerellaceae</taxon>
        <taxon>Pseudocercospora</taxon>
    </lineage>
</organism>
<proteinExistence type="predicted"/>
<evidence type="ECO:0000313" key="3">
    <source>
        <dbReference type="Proteomes" id="UP000073492"/>
    </source>
</evidence>
<comment type="caution">
    <text evidence="2">The sequence shown here is derived from an EMBL/GenBank/DDBJ whole genome shotgun (WGS) entry which is preliminary data.</text>
</comment>
<dbReference type="AlphaFoldDB" id="A0A139IMZ2"/>
<feature type="region of interest" description="Disordered" evidence="1">
    <location>
        <begin position="224"/>
        <end position="248"/>
    </location>
</feature>
<dbReference type="OrthoDB" id="3648903at2759"/>
<feature type="compositionally biased region" description="Basic and acidic residues" evidence="1">
    <location>
        <begin position="86"/>
        <end position="100"/>
    </location>
</feature>
<reference evidence="2 3" key="1">
    <citation type="submission" date="2015-07" db="EMBL/GenBank/DDBJ databases">
        <title>Comparative genomics of the Sigatoka disease complex on banana suggests a link between parallel evolutionary changes in Pseudocercospora fijiensis and Pseudocercospora eumusae and increased virulence on the banana host.</title>
        <authorList>
            <person name="Chang T.-C."/>
            <person name="Salvucci A."/>
            <person name="Crous P.W."/>
            <person name="Stergiopoulos I."/>
        </authorList>
    </citation>
    <scope>NUCLEOTIDE SEQUENCE [LARGE SCALE GENOMIC DNA]</scope>
    <source>
        <strain evidence="2 3">CBS 116634</strain>
    </source>
</reference>
<gene>
    <name evidence="2" type="ORF">AC579_889</name>
</gene>
<evidence type="ECO:0000256" key="1">
    <source>
        <dbReference type="SAM" id="MobiDB-lite"/>
    </source>
</evidence>
<dbReference type="EMBL" id="LFZO01000043">
    <property type="protein sequence ID" value="KXT16177.1"/>
    <property type="molecule type" value="Genomic_DNA"/>
</dbReference>
<feature type="region of interest" description="Disordered" evidence="1">
    <location>
        <begin position="65"/>
        <end position="100"/>
    </location>
</feature>
<sequence length="248" mass="27672">MTAICLGRLLDTINEYFVGRGQTMPRIPTFVPFSAYTSTSSRSNTTSPAFSICAALYIQASRSSTTPHSLQRRRGKGLAPVRPVRRPSEARLSGEARRGGENRRIRVQTVDKYRLILDHKEFECSKVTFHVGGRLRIHILYRSRPTNDIAQHITAMCYAVLLTWKRCGHWRIVHEYCTDAVARTPPTFCSNAHAPAAHDIGEDDGVCPDPTRHSSSELRVTTWDSKLGGNLRTNGPSSANEVLPNGQR</sequence>
<name>A0A139IMZ2_9PEZI</name>
<protein>
    <submittedName>
        <fullName evidence="2">Uncharacterized protein</fullName>
    </submittedName>
</protein>
<feature type="region of interest" description="Disordered" evidence="1">
    <location>
        <begin position="200"/>
        <end position="219"/>
    </location>
</feature>
<dbReference type="Proteomes" id="UP000073492">
    <property type="component" value="Unassembled WGS sequence"/>
</dbReference>